<evidence type="ECO:0000259" key="16">
    <source>
        <dbReference type="Pfam" id="PF08345"/>
    </source>
</evidence>
<dbReference type="Proteomes" id="UP000275461">
    <property type="component" value="Unassembled WGS sequence"/>
</dbReference>
<evidence type="ECO:0000256" key="2">
    <source>
        <dbReference type="ARBA" id="ARBA00004117"/>
    </source>
</evidence>
<evidence type="ECO:0000256" key="3">
    <source>
        <dbReference type="ARBA" id="ARBA00004651"/>
    </source>
</evidence>
<dbReference type="OrthoDB" id="8554211at2"/>
<keyword evidence="10 12" id="KW-0975">Bacterial flagellum</keyword>
<evidence type="ECO:0000256" key="12">
    <source>
        <dbReference type="PIRNR" id="PIRNR004862"/>
    </source>
</evidence>
<evidence type="ECO:0000313" key="17">
    <source>
        <dbReference type="EMBL" id="RLK51013.1"/>
    </source>
</evidence>
<dbReference type="Gene3D" id="3.30.300.30">
    <property type="match status" value="1"/>
</dbReference>
<keyword evidence="17" id="KW-0282">Flagellum</keyword>
<evidence type="ECO:0000256" key="1">
    <source>
        <dbReference type="ARBA" id="ARBA00003820"/>
    </source>
</evidence>
<gene>
    <name evidence="17" type="ORF">DFR31_0926</name>
</gene>
<proteinExistence type="inferred from homology"/>
<feature type="domain" description="Flagellar M-ring C-terminal" evidence="16">
    <location>
        <begin position="287"/>
        <end position="457"/>
    </location>
</feature>
<evidence type="ECO:0000256" key="11">
    <source>
        <dbReference type="ARBA" id="ARBA00025936"/>
    </source>
</evidence>
<keyword evidence="8 14" id="KW-1133">Transmembrane helix</keyword>
<keyword evidence="17" id="KW-0969">Cilium</keyword>
<dbReference type="Pfam" id="PF01514">
    <property type="entry name" value="YscJ_FliF"/>
    <property type="match status" value="1"/>
</dbReference>
<feature type="region of interest" description="Disordered" evidence="13">
    <location>
        <begin position="328"/>
        <end position="359"/>
    </location>
</feature>
<dbReference type="PANTHER" id="PTHR30046">
    <property type="entry name" value="FLAGELLAR M-RING PROTEIN"/>
    <property type="match status" value="1"/>
</dbReference>
<reference evidence="17 18" key="1">
    <citation type="submission" date="2018-10" db="EMBL/GenBank/DDBJ databases">
        <title>Genomic Encyclopedia of Type Strains, Phase IV (KMG-IV): sequencing the most valuable type-strain genomes for metagenomic binning, comparative biology and taxonomic classification.</title>
        <authorList>
            <person name="Goeker M."/>
        </authorList>
    </citation>
    <scope>NUCLEOTIDE SEQUENCE [LARGE SCALE GENOMIC DNA]</scope>
    <source>
        <strain evidence="17 18">DSM 12769</strain>
    </source>
</reference>
<dbReference type="PANTHER" id="PTHR30046:SF0">
    <property type="entry name" value="FLAGELLAR M-RING PROTEIN"/>
    <property type="match status" value="1"/>
</dbReference>
<keyword evidence="17" id="KW-0966">Cell projection</keyword>
<feature type="region of interest" description="Disordered" evidence="13">
    <location>
        <begin position="510"/>
        <end position="541"/>
    </location>
</feature>
<evidence type="ECO:0000256" key="9">
    <source>
        <dbReference type="ARBA" id="ARBA00023136"/>
    </source>
</evidence>
<dbReference type="InterPro" id="IPR013556">
    <property type="entry name" value="Flag_M-ring_C"/>
</dbReference>
<feature type="compositionally biased region" description="Basic and acidic residues" evidence="13">
    <location>
        <begin position="510"/>
        <end position="525"/>
    </location>
</feature>
<dbReference type="GO" id="GO:0005886">
    <property type="term" value="C:plasma membrane"/>
    <property type="evidence" value="ECO:0007669"/>
    <property type="project" value="UniProtKB-SubCell"/>
</dbReference>
<evidence type="ECO:0000256" key="14">
    <source>
        <dbReference type="SAM" id="Phobius"/>
    </source>
</evidence>
<evidence type="ECO:0000256" key="5">
    <source>
        <dbReference type="ARBA" id="ARBA00017949"/>
    </source>
</evidence>
<evidence type="ECO:0000256" key="4">
    <source>
        <dbReference type="ARBA" id="ARBA00007971"/>
    </source>
</evidence>
<feature type="domain" description="Flagellar M-ring N-terminal" evidence="15">
    <location>
        <begin position="80"/>
        <end position="255"/>
    </location>
</feature>
<protein>
    <recommendedName>
        <fullName evidence="5 12">Flagellar M-ring protein</fullName>
    </recommendedName>
</protein>
<evidence type="ECO:0000256" key="8">
    <source>
        <dbReference type="ARBA" id="ARBA00022989"/>
    </source>
</evidence>
<keyword evidence="9 14" id="KW-0472">Membrane</keyword>
<dbReference type="RefSeq" id="WP_121441454.1">
    <property type="nucleotide sequence ID" value="NZ_RCDA01000001.1"/>
</dbReference>
<keyword evidence="6" id="KW-1003">Cell membrane</keyword>
<evidence type="ECO:0000256" key="7">
    <source>
        <dbReference type="ARBA" id="ARBA00022692"/>
    </source>
</evidence>
<comment type="subunit">
    <text evidence="11">The basal body constitutes a major portion of the flagellar organelle and consists of four rings (L,P,S, and M) mounted on a central rod. The M ring is integral to the inner membrane of the cell and may be connected to the flagellar rod via the S ring. The S (supramembrane ring) lies just distal to the M ring. The L and P rings lie in the outer membrane and the periplasmic space, respectively.</text>
</comment>
<dbReference type="PIRSF" id="PIRSF004862">
    <property type="entry name" value="FliF"/>
    <property type="match status" value="1"/>
</dbReference>
<dbReference type="GO" id="GO:0071973">
    <property type="term" value="P:bacterial-type flagellum-dependent cell motility"/>
    <property type="evidence" value="ECO:0007669"/>
    <property type="project" value="InterPro"/>
</dbReference>
<dbReference type="GO" id="GO:0003774">
    <property type="term" value="F:cytoskeletal motor activity"/>
    <property type="evidence" value="ECO:0007669"/>
    <property type="project" value="InterPro"/>
</dbReference>
<name>A0A498C6M1_9GAMM</name>
<feature type="region of interest" description="Disordered" evidence="13">
    <location>
        <begin position="1"/>
        <end position="36"/>
    </location>
</feature>
<sequence length="591" mass="64746">MAEASQALTETEGGAGQQMAERGGAGGAGRGGMGGTAGRIPGVDQLEAMLGGRQNLMRLGLAVVLLFTIGAGVVLYLWAQEPSYRTLFSELDDQDAAAVIEQLDEQGIPYRMEERTGAIRVPSDQVHPARLQLAAEGLPRGSGFGFETLQEDSSFGTSEFMEGARFDRALETELSRSIATIRQVESARVHLALPRESVFVRDRRQPRASVVVSVAQGRRLSDEHVEAIVHMVASSVPELEHEQVSVVDERGRLLTRDEERGLGSTATQFEYKSQVEETYVRRIEDLLAPIVGQNRVRAQVNASLDFSEQERTEELFDPDSRVIRSEALQGRRTQQDQGPMGVPGALSNQPPGAGELGMEEDENGEFQAMPPVDISSSETRNYEISRTLRHVRDPVGSIQRVSVAVVVDERTTTDEEGNTVREALSEEELDRINALVQEAVGFDAERGDSVNVVNAAFLEEDLVEEAMPAVPLMEREWVRELIRLGIAALAFIALLLFVVRPLIKGMQRQRQQEQRDRERAADEQARIAQQGGGGAAAQLTGPDANEQALLAGVQHKPYEAKLDAAKKLVTDEPELAANVIKSWLAEDDGRR</sequence>
<comment type="function">
    <text evidence="1 12">The M ring may be actively involved in energy transduction.</text>
</comment>
<feature type="transmembrane region" description="Helical" evidence="14">
    <location>
        <begin position="481"/>
        <end position="503"/>
    </location>
</feature>
<dbReference type="GO" id="GO:0009431">
    <property type="term" value="C:bacterial-type flagellum basal body, MS ring"/>
    <property type="evidence" value="ECO:0007669"/>
    <property type="project" value="InterPro"/>
</dbReference>
<keyword evidence="7 14" id="KW-0812">Transmembrane</keyword>
<comment type="subcellular location">
    <subcellularLocation>
        <location evidence="2 12">Bacterial flagellum basal body</location>
    </subcellularLocation>
    <subcellularLocation>
        <location evidence="3">Cell membrane</location>
        <topology evidence="3">Multi-pass membrane protein</topology>
    </subcellularLocation>
</comment>
<evidence type="ECO:0000256" key="10">
    <source>
        <dbReference type="ARBA" id="ARBA00023143"/>
    </source>
</evidence>
<dbReference type="InterPro" id="IPR006182">
    <property type="entry name" value="FliF_N_dom"/>
</dbReference>
<evidence type="ECO:0000256" key="13">
    <source>
        <dbReference type="SAM" id="MobiDB-lite"/>
    </source>
</evidence>
<feature type="compositionally biased region" description="Gly residues" evidence="13">
    <location>
        <begin position="23"/>
        <end position="36"/>
    </location>
</feature>
<dbReference type="Pfam" id="PF08345">
    <property type="entry name" value="YscJ_FliF_C"/>
    <property type="match status" value="1"/>
</dbReference>
<dbReference type="InterPro" id="IPR043427">
    <property type="entry name" value="YscJ/FliF"/>
</dbReference>
<keyword evidence="18" id="KW-1185">Reference proteome</keyword>
<feature type="transmembrane region" description="Helical" evidence="14">
    <location>
        <begin position="59"/>
        <end position="79"/>
    </location>
</feature>
<evidence type="ECO:0000256" key="6">
    <source>
        <dbReference type="ARBA" id="ARBA00022475"/>
    </source>
</evidence>
<dbReference type="AlphaFoldDB" id="A0A498C6M1"/>
<organism evidence="17 18">
    <name type="scientific">Alkalispirillum mobile</name>
    <dbReference type="NCBI Taxonomy" id="85925"/>
    <lineage>
        <taxon>Bacteria</taxon>
        <taxon>Pseudomonadati</taxon>
        <taxon>Pseudomonadota</taxon>
        <taxon>Gammaproteobacteria</taxon>
        <taxon>Chromatiales</taxon>
        <taxon>Ectothiorhodospiraceae</taxon>
        <taxon>Alkalispirillum</taxon>
    </lineage>
</organism>
<comment type="caution">
    <text evidence="17">The sequence shown here is derived from an EMBL/GenBank/DDBJ whole genome shotgun (WGS) entry which is preliminary data.</text>
</comment>
<dbReference type="NCBIfam" id="TIGR00206">
    <property type="entry name" value="fliF"/>
    <property type="match status" value="1"/>
</dbReference>
<dbReference type="EMBL" id="RCDA01000001">
    <property type="protein sequence ID" value="RLK51013.1"/>
    <property type="molecule type" value="Genomic_DNA"/>
</dbReference>
<comment type="similarity">
    <text evidence="4 12">Belongs to the FliF family.</text>
</comment>
<dbReference type="InterPro" id="IPR000067">
    <property type="entry name" value="FlgMring_FliF"/>
</dbReference>
<accession>A0A498C6M1</accession>
<evidence type="ECO:0000259" key="15">
    <source>
        <dbReference type="Pfam" id="PF01514"/>
    </source>
</evidence>
<dbReference type="InterPro" id="IPR045851">
    <property type="entry name" value="AMP-bd_C_sf"/>
</dbReference>
<dbReference type="PRINTS" id="PR01009">
    <property type="entry name" value="FLGMRINGFLIF"/>
</dbReference>
<evidence type="ECO:0000313" key="18">
    <source>
        <dbReference type="Proteomes" id="UP000275461"/>
    </source>
</evidence>